<keyword evidence="2" id="KW-1185">Reference proteome</keyword>
<dbReference type="Proteomes" id="UP001500967">
    <property type="component" value="Unassembled WGS sequence"/>
</dbReference>
<name>A0ABP3EE41_9ACTN</name>
<dbReference type="NCBIfam" id="NF040565">
    <property type="entry name" value="SCO2521_fam"/>
    <property type="match status" value="1"/>
</dbReference>
<protein>
    <submittedName>
        <fullName evidence="1">SCO2521 family protein</fullName>
    </submittedName>
</protein>
<comment type="caution">
    <text evidence="1">The sequence shown here is derived from an EMBL/GenBank/DDBJ whole genome shotgun (WGS) entry which is preliminary data.</text>
</comment>
<dbReference type="InterPro" id="IPR049749">
    <property type="entry name" value="SCO2521-like"/>
</dbReference>
<evidence type="ECO:0000313" key="2">
    <source>
        <dbReference type="Proteomes" id="UP001500967"/>
    </source>
</evidence>
<gene>
    <name evidence="1" type="ORF">GCM10009539_49420</name>
</gene>
<accession>A0ABP3EE41</accession>
<organism evidence="1 2">
    <name type="scientific">Cryptosporangium japonicum</name>
    <dbReference type="NCBI Taxonomy" id="80872"/>
    <lineage>
        <taxon>Bacteria</taxon>
        <taxon>Bacillati</taxon>
        <taxon>Actinomycetota</taxon>
        <taxon>Actinomycetes</taxon>
        <taxon>Cryptosporangiales</taxon>
        <taxon>Cryptosporangiaceae</taxon>
        <taxon>Cryptosporangium</taxon>
    </lineage>
</organism>
<sequence length="306" mass="33197">MFGEVHTELLWHSASVSNASAKRILSFRLGDDIRTSTRPTSYAISPDLYDGLDCRVGGGARHRAVGTAASFAAITGGQIAQAVTMTSIVHGENNRRMPWSYYLSRPGQVETIGSEPVWDHLADGWAAADKAGPNLGAISDRLLDTVQMSPQLSGAAAVRRTGRARLRWVHARSPEPARLTYSLESDDLRLLRLTGDLRPRVVAEFAADLALHDWLLTALVEAVDRSGLETGGGPATVRKLRPVIVHLLHHWMPAARLDAEGKELWRGLDEAAGLSRQWESLVARVRDQLALSTIGLLGSVALPENA</sequence>
<proteinExistence type="predicted"/>
<reference evidence="2" key="1">
    <citation type="journal article" date="2019" name="Int. J. Syst. Evol. Microbiol.">
        <title>The Global Catalogue of Microorganisms (GCM) 10K type strain sequencing project: providing services to taxonomists for standard genome sequencing and annotation.</title>
        <authorList>
            <consortium name="The Broad Institute Genomics Platform"/>
            <consortium name="The Broad Institute Genome Sequencing Center for Infectious Disease"/>
            <person name="Wu L."/>
            <person name="Ma J."/>
        </authorList>
    </citation>
    <scope>NUCLEOTIDE SEQUENCE [LARGE SCALE GENOMIC DNA]</scope>
    <source>
        <strain evidence="2">JCM 10425</strain>
    </source>
</reference>
<evidence type="ECO:0000313" key="1">
    <source>
        <dbReference type="EMBL" id="GAA0258191.1"/>
    </source>
</evidence>
<dbReference type="RefSeq" id="WP_344651278.1">
    <property type="nucleotide sequence ID" value="NZ_BAAAGX010000018.1"/>
</dbReference>
<dbReference type="EMBL" id="BAAAGX010000018">
    <property type="protein sequence ID" value="GAA0258191.1"/>
    <property type="molecule type" value="Genomic_DNA"/>
</dbReference>